<proteinExistence type="predicted"/>
<sequence>MYKYPTVREAKTHAKHLSRTFDLKRSEAQEITAYWFNCYDWGDLLKKSGSKISTEDMGNKTSFINILGQSKVDEFKNFVHPHIDAIKKHFNKNIHVPGCILHKILEEKFNQISGDIISSILYTIDENKECEQWGSSELIEELEFRDDTVSRILSGQYQAKLELYNGHIKPAMYGFSFYAYYRFNGRKVDITVREFDLNICRPSREGKHNSLSICDRGWFGKYLIAYLKLIIQQLRNIGYTGTVRICTIQNVQVLDFYYKREGSIHHDAVYDVFKELLRMGGDFAWNTGDDGREWDLGVELPFEKNTLQWMLGERRL</sequence>
<dbReference type="EMBL" id="JAYXUG010000031">
    <property type="protein sequence ID" value="MEC6833866.1"/>
    <property type="molecule type" value="Genomic_DNA"/>
</dbReference>
<keyword evidence="2" id="KW-1185">Reference proteome</keyword>
<evidence type="ECO:0000313" key="1">
    <source>
        <dbReference type="EMBL" id="MEC6833866.1"/>
    </source>
</evidence>
<evidence type="ECO:0000313" key="2">
    <source>
        <dbReference type="Proteomes" id="UP001306119"/>
    </source>
</evidence>
<comment type="caution">
    <text evidence="1">The sequence shown here is derived from an EMBL/GenBank/DDBJ whole genome shotgun (WGS) entry which is preliminary data.</text>
</comment>
<gene>
    <name evidence="1" type="ORF">VXS06_19045</name>
</gene>
<organism evidence="1 2">
    <name type="scientific">Photobacterium toruni</name>
    <dbReference type="NCBI Taxonomy" id="1935446"/>
    <lineage>
        <taxon>Bacteria</taxon>
        <taxon>Pseudomonadati</taxon>
        <taxon>Pseudomonadota</taxon>
        <taxon>Gammaproteobacteria</taxon>
        <taxon>Vibrionales</taxon>
        <taxon>Vibrionaceae</taxon>
        <taxon>Photobacterium</taxon>
    </lineage>
</organism>
<name>A0ABU6LC21_9GAMM</name>
<reference evidence="1 2" key="1">
    <citation type="submission" date="2024-01" db="EMBL/GenBank/DDBJ databases">
        <title>Active colonisers of the gastrointestinal tract of Atlantic salmon farmed in a warm water region.</title>
        <authorList>
            <person name="Bowman J.P."/>
        </authorList>
    </citation>
    <scope>NUCLEOTIDE SEQUENCE [LARGE SCALE GENOMIC DNA]</scope>
    <source>
        <strain evidence="1 2">S3MW1</strain>
    </source>
</reference>
<dbReference type="Proteomes" id="UP001306119">
    <property type="component" value="Unassembled WGS sequence"/>
</dbReference>
<protein>
    <submittedName>
        <fullName evidence="1">Uncharacterized protein</fullName>
    </submittedName>
</protein>
<dbReference type="RefSeq" id="WP_327775696.1">
    <property type="nucleotide sequence ID" value="NZ_JAYXUG010000031.1"/>
</dbReference>
<accession>A0ABU6LC21</accession>